<dbReference type="EMBL" id="MAXA01000224">
    <property type="protein sequence ID" value="OHV27223.1"/>
    <property type="molecule type" value="Genomic_DNA"/>
</dbReference>
<feature type="transmembrane region" description="Helical" evidence="2">
    <location>
        <begin position="51"/>
        <end position="68"/>
    </location>
</feature>
<dbReference type="RefSeq" id="WP_071064969.1">
    <property type="nucleotide sequence ID" value="NZ_MAXA01000224.1"/>
</dbReference>
<evidence type="ECO:0000313" key="3">
    <source>
        <dbReference type="EMBL" id="OHV27223.1"/>
    </source>
</evidence>
<proteinExistence type="predicted"/>
<dbReference type="OrthoDB" id="5244396at2"/>
<feature type="transmembrane region" description="Helical" evidence="2">
    <location>
        <begin position="168"/>
        <end position="191"/>
    </location>
</feature>
<protein>
    <recommendedName>
        <fullName evidence="5">ABC transporter permease</fullName>
    </recommendedName>
</protein>
<keyword evidence="4" id="KW-1185">Reference proteome</keyword>
<feature type="transmembrane region" description="Helical" evidence="2">
    <location>
        <begin position="88"/>
        <end position="107"/>
    </location>
</feature>
<dbReference type="AlphaFoldDB" id="A0A1S1PX15"/>
<dbReference type="Proteomes" id="UP000179769">
    <property type="component" value="Unassembled WGS sequence"/>
</dbReference>
<feature type="transmembrane region" description="Helical" evidence="2">
    <location>
        <begin position="128"/>
        <end position="148"/>
    </location>
</feature>
<evidence type="ECO:0000313" key="4">
    <source>
        <dbReference type="Proteomes" id="UP000179769"/>
    </source>
</evidence>
<gene>
    <name evidence="3" type="ORF">BBK14_04945</name>
</gene>
<sequence length="264" mass="27488">MAVTEARPTVEVVRRSGRSRGRRGTGPGAGPGTGRLVATELLKITTGRWQFVGLCVALAVHVPLLLLWGAQAEPLVAWNSLRSRSGFLLAYAMMFFGVILVTGEYRYRTVTHTWLLTPRRSRVLGAQVLTVLAIGAALSTATFAAWWARGAARHGAPAMRADRPAELLSAYVIVVLMVCAAGVAGVGVGTLTRGSPAAAGAIALSGLAEAVLDGARFHGPATAPLGILLWPTSETHVSSLLAAISWAVVLTAAASASLHRDLPS</sequence>
<evidence type="ECO:0000256" key="2">
    <source>
        <dbReference type="SAM" id="Phobius"/>
    </source>
</evidence>
<organism evidence="3 4">
    <name type="scientific">Parafrankia soli</name>
    <dbReference type="NCBI Taxonomy" id="2599596"/>
    <lineage>
        <taxon>Bacteria</taxon>
        <taxon>Bacillati</taxon>
        <taxon>Actinomycetota</taxon>
        <taxon>Actinomycetes</taxon>
        <taxon>Frankiales</taxon>
        <taxon>Frankiaceae</taxon>
        <taxon>Parafrankia</taxon>
    </lineage>
</organism>
<evidence type="ECO:0008006" key="5">
    <source>
        <dbReference type="Google" id="ProtNLM"/>
    </source>
</evidence>
<reference evidence="4" key="1">
    <citation type="submission" date="2016-07" db="EMBL/GenBank/DDBJ databases">
        <title>Frankia sp. NRRL B-16219 Genome sequencing.</title>
        <authorList>
            <person name="Ghodhbane-Gtari F."/>
            <person name="Swanson E."/>
            <person name="Gueddou A."/>
            <person name="Louati M."/>
            <person name="Nouioui I."/>
            <person name="Hezbri K."/>
            <person name="Abebe-Akele F."/>
            <person name="Simpson S."/>
            <person name="Morris K."/>
            <person name="Thomas K."/>
            <person name="Gtari M."/>
            <person name="Tisa L.S."/>
        </authorList>
    </citation>
    <scope>NUCLEOTIDE SEQUENCE [LARGE SCALE GENOMIC DNA]</scope>
    <source>
        <strain evidence="4">NRRL B-16219</strain>
    </source>
</reference>
<feature type="region of interest" description="Disordered" evidence="1">
    <location>
        <begin position="1"/>
        <end position="32"/>
    </location>
</feature>
<evidence type="ECO:0000256" key="1">
    <source>
        <dbReference type="SAM" id="MobiDB-lite"/>
    </source>
</evidence>
<name>A0A1S1PX15_9ACTN</name>
<keyword evidence="2" id="KW-0472">Membrane</keyword>
<keyword evidence="2" id="KW-0812">Transmembrane</keyword>
<accession>A0A1S1PX15</accession>
<comment type="caution">
    <text evidence="3">The sequence shown here is derived from an EMBL/GenBank/DDBJ whole genome shotgun (WGS) entry which is preliminary data.</text>
</comment>
<keyword evidence="2" id="KW-1133">Transmembrane helix</keyword>